<sequence>MVESWIRHDVQTYQTGHKLSLSDLQLADGHKDAQHNGHYLNKVYAKSSSSILLPEHPYFLHVSEVSIQIPDPNIESKSSFLQQKSLGGNQYLKSNWSTDDFLTTGFLTGQYLLFMCLRPSIPSDTNTFKKIQLELVCRFPKRASEIVTLTPAFFIHCHVSPSPLTMFHAFHLIVFKPYQPQKHGRVGQSTQVSGFLQAGDRFTTSGTHISMLQIRLKALALASKV</sequence>
<evidence type="ECO:0000313" key="2">
    <source>
        <dbReference type="Proteomes" id="UP000664032"/>
    </source>
</evidence>
<dbReference type="Proteomes" id="UP000664032">
    <property type="component" value="Unassembled WGS sequence"/>
</dbReference>
<evidence type="ECO:0000313" key="1">
    <source>
        <dbReference type="EMBL" id="KAH9480781.1"/>
    </source>
</evidence>
<accession>A0ACB8GYY6</accession>
<keyword evidence="2" id="KW-1185">Reference proteome</keyword>
<protein>
    <submittedName>
        <fullName evidence="1">Uncharacterized protein</fullName>
    </submittedName>
</protein>
<name>A0ACB8GYY6_PSICU</name>
<gene>
    <name evidence="1" type="ORF">JR316_0007381</name>
</gene>
<reference evidence="1" key="1">
    <citation type="submission" date="2021-10" db="EMBL/GenBank/DDBJ databases">
        <title>Psilocybe cubensis genome.</title>
        <authorList>
            <person name="Mckernan K.J."/>
            <person name="Crawford S."/>
            <person name="Trippe A."/>
            <person name="Kane L.T."/>
            <person name="Mclaughlin S."/>
        </authorList>
    </citation>
    <scope>NUCLEOTIDE SEQUENCE</scope>
    <source>
        <strain evidence="1">MGC-MH-2018</strain>
    </source>
</reference>
<organism evidence="1 2">
    <name type="scientific">Psilocybe cubensis</name>
    <name type="common">Psychedelic mushroom</name>
    <name type="synonym">Stropharia cubensis</name>
    <dbReference type="NCBI Taxonomy" id="181762"/>
    <lineage>
        <taxon>Eukaryota</taxon>
        <taxon>Fungi</taxon>
        <taxon>Dikarya</taxon>
        <taxon>Basidiomycota</taxon>
        <taxon>Agaricomycotina</taxon>
        <taxon>Agaricomycetes</taxon>
        <taxon>Agaricomycetidae</taxon>
        <taxon>Agaricales</taxon>
        <taxon>Agaricineae</taxon>
        <taxon>Strophariaceae</taxon>
        <taxon>Psilocybe</taxon>
    </lineage>
</organism>
<proteinExistence type="predicted"/>
<comment type="caution">
    <text evidence="1">The sequence shown here is derived from an EMBL/GenBank/DDBJ whole genome shotgun (WGS) entry which is preliminary data.</text>
</comment>
<dbReference type="EMBL" id="JAFIQS020000006">
    <property type="protein sequence ID" value="KAH9480781.1"/>
    <property type="molecule type" value="Genomic_DNA"/>
</dbReference>